<dbReference type="NCBIfam" id="TIGR00112">
    <property type="entry name" value="proC"/>
    <property type="match status" value="1"/>
</dbReference>
<keyword evidence="4" id="KW-0963">Cytoplasm</keyword>
<dbReference type="SUPFAM" id="SSF48179">
    <property type="entry name" value="6-phosphogluconate dehydrogenase C-terminal domain-like"/>
    <property type="match status" value="1"/>
</dbReference>
<reference evidence="10" key="1">
    <citation type="journal article" date="2019" name="Int. J. Syst. Evol. Microbiol.">
        <title>The Global Catalogue of Microorganisms (GCM) 10K type strain sequencing project: providing services to taxonomists for standard genome sequencing and annotation.</title>
        <authorList>
            <consortium name="The Broad Institute Genomics Platform"/>
            <consortium name="The Broad Institute Genome Sequencing Center for Infectious Disease"/>
            <person name="Wu L."/>
            <person name="Ma J."/>
        </authorList>
    </citation>
    <scope>NUCLEOTIDE SEQUENCE [LARGE SCALE GENOMIC DNA]</scope>
    <source>
        <strain evidence="10">CCUG 58411</strain>
    </source>
</reference>
<dbReference type="PROSITE" id="PS00521">
    <property type="entry name" value="P5CR"/>
    <property type="match status" value="1"/>
</dbReference>
<dbReference type="Gene3D" id="3.40.50.720">
    <property type="entry name" value="NAD(P)-binding Rossmann-like Domain"/>
    <property type="match status" value="1"/>
</dbReference>
<keyword evidence="2 4" id="KW-0521">NADP</keyword>
<dbReference type="RefSeq" id="WP_379031159.1">
    <property type="nucleotide sequence ID" value="NZ_JBHTLN010000001.1"/>
</dbReference>
<dbReference type="Pfam" id="PF14748">
    <property type="entry name" value="P5CR_dimer"/>
    <property type="match status" value="1"/>
</dbReference>
<protein>
    <recommendedName>
        <fullName evidence="4 5">Pyrroline-5-carboxylate reductase</fullName>
        <shortName evidence="4">P5C reductase</shortName>
        <shortName evidence="4">P5CR</shortName>
        <ecNumber evidence="4 5">1.5.1.2</ecNumber>
    </recommendedName>
    <alternativeName>
        <fullName evidence="4">PCA reductase</fullName>
    </alternativeName>
</protein>
<keyword evidence="10" id="KW-1185">Reference proteome</keyword>
<dbReference type="Pfam" id="PF03807">
    <property type="entry name" value="F420_oxidored"/>
    <property type="match status" value="1"/>
</dbReference>
<dbReference type="PANTHER" id="PTHR11645:SF0">
    <property type="entry name" value="PYRROLINE-5-CARBOXYLATE REDUCTASE 3"/>
    <property type="match status" value="1"/>
</dbReference>
<evidence type="ECO:0000256" key="2">
    <source>
        <dbReference type="ARBA" id="ARBA00022857"/>
    </source>
</evidence>
<feature type="domain" description="Pyrroline-5-carboxylate reductase catalytic N-terminal" evidence="7">
    <location>
        <begin position="8"/>
        <end position="101"/>
    </location>
</feature>
<sequence>MSSLASPRIAFIGGGNMAQALITGLKQRAFPMQQITVIDPDAGKHDRLQKNLGVLTAQSLSGQALHVDVIVLAVKPQQLKAVAESLAPFLQSQLVISVAAGIRTADLSRWLNGYRTLVRTMPNTPAQIQAGVTGVFALADVNDTQRQLADTLLQAAGEVVWLTDEAQLDAVTAISGSGPAYVFLLIEALTEAGVALGLDQAQALKLSIATFRGASLLAAASETPVATLREQVTSKGGTTEQGLLSLNQHNIHAIMQHAAQQAANRAKTLGDELGGQ</sequence>
<dbReference type="InterPro" id="IPR029036">
    <property type="entry name" value="P5CR_dimer"/>
</dbReference>
<evidence type="ECO:0000313" key="10">
    <source>
        <dbReference type="Proteomes" id="UP001597206"/>
    </source>
</evidence>
<comment type="similarity">
    <text evidence="1 4 6">Belongs to the pyrroline-5-carboxylate reductase family.</text>
</comment>
<keyword evidence="3 4" id="KW-0560">Oxidoreductase</keyword>
<proteinExistence type="inferred from homology"/>
<dbReference type="Proteomes" id="UP001597206">
    <property type="component" value="Unassembled WGS sequence"/>
</dbReference>
<dbReference type="PIRSF" id="PIRSF000193">
    <property type="entry name" value="Pyrrol-5-carb_rd"/>
    <property type="match status" value="1"/>
</dbReference>
<gene>
    <name evidence="4 9" type="primary">proC</name>
    <name evidence="9" type="ORF">ACFQ2T_04665</name>
</gene>
<evidence type="ECO:0000256" key="5">
    <source>
        <dbReference type="NCBIfam" id="TIGR00112"/>
    </source>
</evidence>
<comment type="catalytic activity">
    <reaction evidence="4 6">
        <text>L-proline + NADP(+) = (S)-1-pyrroline-5-carboxylate + NADPH + 2 H(+)</text>
        <dbReference type="Rhea" id="RHEA:14109"/>
        <dbReference type="ChEBI" id="CHEBI:15378"/>
        <dbReference type="ChEBI" id="CHEBI:17388"/>
        <dbReference type="ChEBI" id="CHEBI:57783"/>
        <dbReference type="ChEBI" id="CHEBI:58349"/>
        <dbReference type="ChEBI" id="CHEBI:60039"/>
        <dbReference type="EC" id="1.5.1.2"/>
    </reaction>
</comment>
<feature type="domain" description="Pyrroline-5-carboxylate reductase dimerisation" evidence="8">
    <location>
        <begin position="165"/>
        <end position="269"/>
    </location>
</feature>
<evidence type="ECO:0000313" key="9">
    <source>
        <dbReference type="EMBL" id="MFD1121784.1"/>
    </source>
</evidence>
<evidence type="ECO:0000256" key="6">
    <source>
        <dbReference type="RuleBase" id="RU003903"/>
    </source>
</evidence>
<dbReference type="EMBL" id="JBHTLN010000001">
    <property type="protein sequence ID" value="MFD1121784.1"/>
    <property type="molecule type" value="Genomic_DNA"/>
</dbReference>
<dbReference type="InterPro" id="IPR036291">
    <property type="entry name" value="NAD(P)-bd_dom_sf"/>
</dbReference>
<dbReference type="InterPro" id="IPR000304">
    <property type="entry name" value="Pyrroline-COOH_reductase"/>
</dbReference>
<dbReference type="SUPFAM" id="SSF51735">
    <property type="entry name" value="NAD(P)-binding Rossmann-fold domains"/>
    <property type="match status" value="1"/>
</dbReference>
<comment type="function">
    <text evidence="4">Catalyzes the reduction of 1-pyrroline-5-carboxylate (PCA) to L-proline.</text>
</comment>
<accession>A0ABW3P761</accession>
<comment type="catalytic activity">
    <reaction evidence="4">
        <text>L-proline + NAD(+) = (S)-1-pyrroline-5-carboxylate + NADH + 2 H(+)</text>
        <dbReference type="Rhea" id="RHEA:14105"/>
        <dbReference type="ChEBI" id="CHEBI:15378"/>
        <dbReference type="ChEBI" id="CHEBI:17388"/>
        <dbReference type="ChEBI" id="CHEBI:57540"/>
        <dbReference type="ChEBI" id="CHEBI:57945"/>
        <dbReference type="ChEBI" id="CHEBI:60039"/>
        <dbReference type="EC" id="1.5.1.2"/>
    </reaction>
</comment>
<evidence type="ECO:0000259" key="7">
    <source>
        <dbReference type="Pfam" id="PF03807"/>
    </source>
</evidence>
<keyword evidence="4 6" id="KW-0641">Proline biosynthesis</keyword>
<name>A0ABW3P761_9PROT</name>
<dbReference type="Gene3D" id="1.10.3730.10">
    <property type="entry name" value="ProC C-terminal domain-like"/>
    <property type="match status" value="1"/>
</dbReference>
<dbReference type="EC" id="1.5.1.2" evidence="4 5"/>
<comment type="caution">
    <text evidence="9">The sequence shown here is derived from an EMBL/GenBank/DDBJ whole genome shotgun (WGS) entry which is preliminary data.</text>
</comment>
<keyword evidence="4 6" id="KW-0028">Amino-acid biosynthesis</keyword>
<dbReference type="PANTHER" id="PTHR11645">
    <property type="entry name" value="PYRROLINE-5-CARBOXYLATE REDUCTASE"/>
    <property type="match status" value="1"/>
</dbReference>
<evidence type="ECO:0000256" key="3">
    <source>
        <dbReference type="ARBA" id="ARBA00023002"/>
    </source>
</evidence>
<dbReference type="GO" id="GO:0004735">
    <property type="term" value="F:pyrroline-5-carboxylate reductase activity"/>
    <property type="evidence" value="ECO:0007669"/>
    <property type="project" value="UniProtKB-EC"/>
</dbReference>
<dbReference type="InterPro" id="IPR053790">
    <property type="entry name" value="P5CR-like_CS"/>
</dbReference>
<evidence type="ECO:0000259" key="8">
    <source>
        <dbReference type="Pfam" id="PF14748"/>
    </source>
</evidence>
<dbReference type="HAMAP" id="MF_01925">
    <property type="entry name" value="P5C_reductase"/>
    <property type="match status" value="1"/>
</dbReference>
<organism evidence="9 10">
    <name type="scientific">Methylophilus flavus</name>
    <dbReference type="NCBI Taxonomy" id="640084"/>
    <lineage>
        <taxon>Bacteria</taxon>
        <taxon>Pseudomonadati</taxon>
        <taxon>Pseudomonadota</taxon>
        <taxon>Betaproteobacteria</taxon>
        <taxon>Nitrosomonadales</taxon>
        <taxon>Methylophilaceae</taxon>
        <taxon>Methylophilus</taxon>
    </lineage>
</organism>
<evidence type="ECO:0000256" key="1">
    <source>
        <dbReference type="ARBA" id="ARBA00005525"/>
    </source>
</evidence>
<dbReference type="InterPro" id="IPR028939">
    <property type="entry name" value="P5C_Rdtase_cat_N"/>
</dbReference>
<dbReference type="InterPro" id="IPR008927">
    <property type="entry name" value="6-PGluconate_DH-like_C_sf"/>
</dbReference>
<comment type="subcellular location">
    <subcellularLocation>
        <location evidence="4">Cytoplasm</location>
    </subcellularLocation>
</comment>
<evidence type="ECO:0000256" key="4">
    <source>
        <dbReference type="HAMAP-Rule" id="MF_01925"/>
    </source>
</evidence>
<comment type="pathway">
    <text evidence="4 6">Amino-acid biosynthesis; L-proline biosynthesis; L-proline from L-glutamate 5-semialdehyde: step 1/1.</text>
</comment>